<feature type="transmembrane region" description="Helical" evidence="1">
    <location>
        <begin position="85"/>
        <end position="103"/>
    </location>
</feature>
<feature type="transmembrane region" description="Helical" evidence="1">
    <location>
        <begin position="239"/>
        <end position="272"/>
    </location>
</feature>
<feature type="transmembrane region" description="Helical" evidence="1">
    <location>
        <begin position="29"/>
        <end position="48"/>
    </location>
</feature>
<dbReference type="RefSeq" id="WP_043140340.1">
    <property type="nucleotide sequence ID" value="NZ_JSUQ01000007.1"/>
</dbReference>
<organism evidence="2 3">
    <name type="scientific">Mameliella alba</name>
    <dbReference type="NCBI Taxonomy" id="561184"/>
    <lineage>
        <taxon>Bacteria</taxon>
        <taxon>Pseudomonadati</taxon>
        <taxon>Pseudomonadota</taxon>
        <taxon>Alphaproteobacteria</taxon>
        <taxon>Rhodobacterales</taxon>
        <taxon>Roseobacteraceae</taxon>
        <taxon>Mameliella</taxon>
    </lineage>
</organism>
<dbReference type="EMBL" id="JSUQ01000007">
    <property type="protein sequence ID" value="KHQ53425.1"/>
    <property type="molecule type" value="Genomic_DNA"/>
</dbReference>
<protein>
    <submittedName>
        <fullName evidence="2">Membrane protein</fullName>
    </submittedName>
</protein>
<feature type="transmembrane region" description="Helical" evidence="1">
    <location>
        <begin position="205"/>
        <end position="227"/>
    </location>
</feature>
<keyword evidence="1" id="KW-1133">Transmembrane helix</keyword>
<comment type="caution">
    <text evidence="2">The sequence shown here is derived from an EMBL/GenBank/DDBJ whole genome shotgun (WGS) entry which is preliminary data.</text>
</comment>
<keyword evidence="1" id="KW-0812">Transmembrane</keyword>
<proteinExistence type="predicted"/>
<keyword evidence="1" id="KW-0472">Membrane</keyword>
<dbReference type="OrthoDB" id="7595044at2"/>
<feature type="transmembrane region" description="Helical" evidence="1">
    <location>
        <begin position="364"/>
        <end position="390"/>
    </location>
</feature>
<dbReference type="Proteomes" id="UP000030960">
    <property type="component" value="Unassembled WGS sequence"/>
</dbReference>
<sequence length="467" mass="51748">MPNQIAFLALAASPIFVAVMMSRLRLDRAIIWSLMLCYLFLPEPPAVFDFPMMPPLDKHNIPALMAFALTLWRKDTGGPLLPQSGLGKVLLLTFVFSPVMTVLNNGEPIYFGIIGLPALGLKDAAALVLEQFLMVLPFLLGRQHLASGGAMRELLRALVVGGLIYTPLMLLEMRVSPQLNNWVYGYFQHFFAQTIRFGGYRPIVFLYHGIWVAFFLMTSVVSAWALWRWHEGAGKIKALAVAGYLTLVLVMAKSLGALIFMVLLVPLVVLLAPRTQLRIALLIGAVALAYPILKGADLVPQEQMLAQAEKIDPDRAGSLRFRFQNEDTLLERAYIKPVFGWGSWGRNHILDPFSGAILTVTDGFWIVSIGTYGWVGFLAQFGLLLWPLVLIWRAMSRQRADAVSPFVGPLSLMLAINVADMIPNATLTPLTWLIAGALTGYAERLREATPRRHQAASAAPLRRRTAM</sequence>
<feature type="transmembrane region" description="Helical" evidence="1">
    <location>
        <begin position="110"/>
        <end position="134"/>
    </location>
</feature>
<keyword evidence="3" id="KW-1185">Reference proteome</keyword>
<feature type="transmembrane region" description="Helical" evidence="1">
    <location>
        <begin position="6"/>
        <end position="22"/>
    </location>
</feature>
<reference evidence="2 3" key="1">
    <citation type="submission" date="2014-10" db="EMBL/GenBank/DDBJ databases">
        <title>Genome sequence of Ponticoccus sp. strain UMTAT08 isolated from clonal culture of toxic dinoflagellate Alexandrium tamiyavanichii.</title>
        <authorList>
            <person name="Gan H.Y."/>
            <person name="Muhd D.-D."/>
            <person name="Mohd Noor M.E."/>
            <person name="Yeong Y.S."/>
            <person name="Usup G."/>
        </authorList>
    </citation>
    <scope>NUCLEOTIDE SEQUENCE [LARGE SCALE GENOMIC DNA]</scope>
    <source>
        <strain evidence="2 3">UMTAT08</strain>
    </source>
</reference>
<dbReference type="AlphaFoldDB" id="A0A0B3RQS7"/>
<dbReference type="STRING" id="561184.SAMN05216376_106265"/>
<feature type="transmembrane region" description="Helical" evidence="1">
    <location>
        <begin position="154"/>
        <end position="171"/>
    </location>
</feature>
<evidence type="ECO:0000256" key="1">
    <source>
        <dbReference type="SAM" id="Phobius"/>
    </source>
</evidence>
<feature type="transmembrane region" description="Helical" evidence="1">
    <location>
        <begin position="279"/>
        <end position="296"/>
    </location>
</feature>
<accession>A0A0B3RQS7</accession>
<evidence type="ECO:0000313" key="2">
    <source>
        <dbReference type="EMBL" id="KHQ53425.1"/>
    </source>
</evidence>
<gene>
    <name evidence="2" type="ORF">OA50_01955</name>
</gene>
<name>A0A0B3RQS7_9RHOB</name>
<evidence type="ECO:0000313" key="3">
    <source>
        <dbReference type="Proteomes" id="UP000030960"/>
    </source>
</evidence>